<organism evidence="1 2">
    <name type="scientific">Paractinoplanes ovalisporus</name>
    <dbReference type="NCBI Taxonomy" id="2810368"/>
    <lineage>
        <taxon>Bacteria</taxon>
        <taxon>Bacillati</taxon>
        <taxon>Actinomycetota</taxon>
        <taxon>Actinomycetes</taxon>
        <taxon>Micromonosporales</taxon>
        <taxon>Micromonosporaceae</taxon>
        <taxon>Paractinoplanes</taxon>
    </lineage>
</organism>
<proteinExistence type="predicted"/>
<sequence length="184" mass="19314">MLWWAGETAPTEQESAAAVTLAAAAAGLVLLDGNGGDELSDILLTSVDAFHVVRLVGSEAPLVAHLVLRRAGANLAMARREFGSILASYARELAPVSASPRALTSPTTSLNGTSLLPRDLGGGTVDLSDAIQVPDTAEGLLPRRHRLDQPETDDEASDLLSLLGRPYVTDDEVLDRVLVALRAL</sequence>
<accession>A0ABS2AEG1</accession>
<evidence type="ECO:0000313" key="2">
    <source>
        <dbReference type="Proteomes" id="UP000632138"/>
    </source>
</evidence>
<dbReference type="Proteomes" id="UP000632138">
    <property type="component" value="Unassembled WGS sequence"/>
</dbReference>
<evidence type="ECO:0000313" key="1">
    <source>
        <dbReference type="EMBL" id="MBM2618220.1"/>
    </source>
</evidence>
<gene>
    <name evidence="1" type="ORF">JIG36_21920</name>
</gene>
<dbReference type="EMBL" id="JAENHP010000006">
    <property type="protein sequence ID" value="MBM2618220.1"/>
    <property type="molecule type" value="Genomic_DNA"/>
</dbReference>
<dbReference type="RefSeq" id="WP_236047861.1">
    <property type="nucleotide sequence ID" value="NZ_JAENHP010000006.1"/>
</dbReference>
<comment type="caution">
    <text evidence="1">The sequence shown here is derived from an EMBL/GenBank/DDBJ whole genome shotgun (WGS) entry which is preliminary data.</text>
</comment>
<name>A0ABS2AEG1_9ACTN</name>
<reference evidence="1 2" key="1">
    <citation type="submission" date="2021-01" db="EMBL/GenBank/DDBJ databases">
        <title>Actinoplanes sp. nov. LDG1-06 isolated from lichen.</title>
        <authorList>
            <person name="Saeng-In P."/>
            <person name="Phongsopitanun W."/>
            <person name="Kanchanasin P."/>
            <person name="Yuki M."/>
            <person name="Kudo T."/>
            <person name="Ohkuma M."/>
            <person name="Tanasupawat S."/>
        </authorList>
    </citation>
    <scope>NUCLEOTIDE SEQUENCE [LARGE SCALE GENOMIC DNA]</scope>
    <source>
        <strain evidence="1 2">LDG1-06</strain>
    </source>
</reference>
<protein>
    <submittedName>
        <fullName evidence="1">Uncharacterized protein</fullName>
    </submittedName>
</protein>
<keyword evidence="2" id="KW-1185">Reference proteome</keyword>